<dbReference type="AlphaFoldDB" id="A0A1R3I499"/>
<comment type="caution">
    <text evidence="1">The sequence shown here is derived from an EMBL/GenBank/DDBJ whole genome shotgun (WGS) entry which is preliminary data.</text>
</comment>
<name>A0A1R3I499_COCAP</name>
<organism evidence="1 2">
    <name type="scientific">Corchorus capsularis</name>
    <name type="common">Jute</name>
    <dbReference type="NCBI Taxonomy" id="210143"/>
    <lineage>
        <taxon>Eukaryota</taxon>
        <taxon>Viridiplantae</taxon>
        <taxon>Streptophyta</taxon>
        <taxon>Embryophyta</taxon>
        <taxon>Tracheophyta</taxon>
        <taxon>Spermatophyta</taxon>
        <taxon>Magnoliopsida</taxon>
        <taxon>eudicotyledons</taxon>
        <taxon>Gunneridae</taxon>
        <taxon>Pentapetalae</taxon>
        <taxon>rosids</taxon>
        <taxon>malvids</taxon>
        <taxon>Malvales</taxon>
        <taxon>Malvaceae</taxon>
        <taxon>Grewioideae</taxon>
        <taxon>Apeibeae</taxon>
        <taxon>Corchorus</taxon>
    </lineage>
</organism>
<protein>
    <submittedName>
        <fullName evidence="1">Uncharacterized protein</fullName>
    </submittedName>
</protein>
<accession>A0A1R3I499</accession>
<dbReference type="Gramene" id="OMO77331">
    <property type="protein sequence ID" value="OMO77331"/>
    <property type="gene ID" value="CCACVL1_15072"/>
</dbReference>
<dbReference type="Proteomes" id="UP000188268">
    <property type="component" value="Unassembled WGS sequence"/>
</dbReference>
<sequence length="22" mass="2717">MEKVGWQWSNIGEKHMLRPRFS</sequence>
<evidence type="ECO:0000313" key="1">
    <source>
        <dbReference type="EMBL" id="OMO77331.1"/>
    </source>
</evidence>
<proteinExistence type="predicted"/>
<dbReference type="EMBL" id="AWWV01010758">
    <property type="protein sequence ID" value="OMO77331.1"/>
    <property type="molecule type" value="Genomic_DNA"/>
</dbReference>
<keyword evidence="2" id="KW-1185">Reference proteome</keyword>
<evidence type="ECO:0000313" key="2">
    <source>
        <dbReference type="Proteomes" id="UP000188268"/>
    </source>
</evidence>
<gene>
    <name evidence="1" type="ORF">CCACVL1_15072</name>
</gene>
<reference evidence="1 2" key="1">
    <citation type="submission" date="2013-09" db="EMBL/GenBank/DDBJ databases">
        <title>Corchorus capsularis genome sequencing.</title>
        <authorList>
            <person name="Alam M."/>
            <person name="Haque M.S."/>
            <person name="Islam M.S."/>
            <person name="Emdad E.M."/>
            <person name="Islam M.M."/>
            <person name="Ahmed B."/>
            <person name="Halim A."/>
            <person name="Hossen Q.M.M."/>
            <person name="Hossain M.Z."/>
            <person name="Ahmed R."/>
            <person name="Khan M.M."/>
            <person name="Islam R."/>
            <person name="Rashid M.M."/>
            <person name="Khan S.A."/>
            <person name="Rahman M.S."/>
            <person name="Alam M."/>
        </authorList>
    </citation>
    <scope>NUCLEOTIDE SEQUENCE [LARGE SCALE GENOMIC DNA]</scope>
    <source>
        <strain evidence="2">cv. CVL-1</strain>
        <tissue evidence="1">Whole seedling</tissue>
    </source>
</reference>